<dbReference type="Gene3D" id="1.10.8.60">
    <property type="match status" value="1"/>
</dbReference>
<sequence>MKQDAQLALAVHLPDDETFESYTGNTNLTVLKILRDFVSQLRFSNSHKTQNSTQPDLIETVNSFYLFGLSGAGKSHLLHAASNYADSLGKTSLCLPMSEIIEMPVEVLEGLEQIDLICVDDIQLIRGNMVWQQAIFDLFNRVKEQGKQILIAGTNSVQDLSLELPDLKSRLSWGYVEQLKQLTDDEKMAVVARRARQRGLNIQPDVIKYLLNHFSRDTAALIQYLDTLDKLSIREQRKITIPFIKEALANS</sequence>
<dbReference type="InterPro" id="IPR027417">
    <property type="entry name" value="P-loop_NTPase"/>
</dbReference>
<comment type="caution">
    <text evidence="3">The sequence shown here is derived from an EMBL/GenBank/DDBJ whole genome shotgun (WGS) entry which is preliminary data.</text>
</comment>
<evidence type="ECO:0000313" key="4">
    <source>
        <dbReference type="Proteomes" id="UP000256899"/>
    </source>
</evidence>
<evidence type="ECO:0000259" key="2">
    <source>
        <dbReference type="Pfam" id="PF22688"/>
    </source>
</evidence>
<dbReference type="InterPro" id="IPR013317">
    <property type="entry name" value="DnaA_dom"/>
</dbReference>
<dbReference type="PANTHER" id="PTHR30050:SF5">
    <property type="entry name" value="DNAA REGULATORY INACTIVATOR HDA"/>
    <property type="match status" value="1"/>
</dbReference>
<dbReference type="Proteomes" id="UP000256899">
    <property type="component" value="Unassembled WGS sequence"/>
</dbReference>
<dbReference type="EMBL" id="QUOT01000001">
    <property type="protein sequence ID" value="REL29385.1"/>
    <property type="molecule type" value="Genomic_DNA"/>
</dbReference>
<dbReference type="Gene3D" id="3.40.50.300">
    <property type="entry name" value="P-loop containing nucleotide triphosphate hydrolases"/>
    <property type="match status" value="1"/>
</dbReference>
<dbReference type="AlphaFoldDB" id="A0A3E0TZH5"/>
<organism evidence="3 4">
    <name type="scientific">Thalassotalea euphylliae</name>
    <dbReference type="NCBI Taxonomy" id="1655234"/>
    <lineage>
        <taxon>Bacteria</taxon>
        <taxon>Pseudomonadati</taxon>
        <taxon>Pseudomonadota</taxon>
        <taxon>Gammaproteobacteria</taxon>
        <taxon>Alteromonadales</taxon>
        <taxon>Colwelliaceae</taxon>
        <taxon>Thalassotalea</taxon>
    </lineage>
</organism>
<dbReference type="RefSeq" id="WP_116013249.1">
    <property type="nucleotide sequence ID" value="NZ_QUOT01000001.1"/>
</dbReference>
<name>A0A3E0TZH5_9GAMM</name>
<dbReference type="Pfam" id="PF22688">
    <property type="entry name" value="Hda_lid"/>
    <property type="match status" value="1"/>
</dbReference>
<dbReference type="SUPFAM" id="SSF52540">
    <property type="entry name" value="P-loop containing nucleoside triphosphate hydrolases"/>
    <property type="match status" value="1"/>
</dbReference>
<evidence type="ECO:0000259" key="1">
    <source>
        <dbReference type="Pfam" id="PF00308"/>
    </source>
</evidence>
<dbReference type="Pfam" id="PF00308">
    <property type="entry name" value="Bac_DnaA"/>
    <property type="match status" value="1"/>
</dbReference>
<keyword evidence="4" id="KW-1185">Reference proteome</keyword>
<dbReference type="InterPro" id="IPR017788">
    <property type="entry name" value="Hda"/>
</dbReference>
<proteinExistence type="predicted"/>
<protein>
    <submittedName>
        <fullName evidence="3">DnaA regulatory inactivator Hda</fullName>
    </submittedName>
</protein>
<feature type="domain" description="Chromosomal replication initiator protein DnaA ATPAse" evidence="1">
    <location>
        <begin position="59"/>
        <end position="176"/>
    </location>
</feature>
<reference evidence="4" key="1">
    <citation type="submission" date="2018-08" db="EMBL/GenBank/DDBJ databases">
        <title>Thalassotalea euphylliae genome.</title>
        <authorList>
            <person name="Summers S."/>
            <person name="Rice S.A."/>
            <person name="Freckelton M.L."/>
            <person name="Nedved B.T."/>
            <person name="Hadfield M.G."/>
        </authorList>
    </citation>
    <scope>NUCLEOTIDE SEQUENCE [LARGE SCALE GENOMIC DNA]</scope>
    <source>
        <strain evidence="4">H3</strain>
    </source>
</reference>
<dbReference type="PANTHER" id="PTHR30050">
    <property type="entry name" value="CHROMOSOMAL REPLICATION INITIATOR PROTEIN DNAA"/>
    <property type="match status" value="1"/>
</dbReference>
<dbReference type="GO" id="GO:0006270">
    <property type="term" value="P:DNA replication initiation"/>
    <property type="evidence" value="ECO:0007669"/>
    <property type="project" value="TreeGrafter"/>
</dbReference>
<dbReference type="GO" id="GO:0032297">
    <property type="term" value="P:negative regulation of DNA-templated DNA replication initiation"/>
    <property type="evidence" value="ECO:0007669"/>
    <property type="project" value="InterPro"/>
</dbReference>
<feature type="domain" description="Hda lid" evidence="2">
    <location>
        <begin position="184"/>
        <end position="248"/>
    </location>
</feature>
<evidence type="ECO:0000313" key="3">
    <source>
        <dbReference type="EMBL" id="REL29385.1"/>
    </source>
</evidence>
<gene>
    <name evidence="3" type="primary">hda</name>
    <name evidence="3" type="ORF">DXX94_00860</name>
</gene>
<dbReference type="InterPro" id="IPR055199">
    <property type="entry name" value="Hda_lid"/>
</dbReference>
<accession>A0A3E0TZH5</accession>
<dbReference type="NCBIfam" id="TIGR03420">
    <property type="entry name" value="DnaA_homol_Hda"/>
    <property type="match status" value="1"/>
</dbReference>